<evidence type="ECO:0000256" key="6">
    <source>
        <dbReference type="PIRNR" id="PIRNR016262"/>
    </source>
</evidence>
<dbReference type="PIRSF" id="PIRSF016262">
    <property type="entry name" value="LPLase"/>
    <property type="match status" value="1"/>
</dbReference>
<dbReference type="NCBIfam" id="TIGR00214">
    <property type="entry name" value="lipB"/>
    <property type="match status" value="1"/>
</dbReference>
<proteinExistence type="inferred from homology"/>
<comment type="similarity">
    <text evidence="5 6">Belongs to the LipB family.</text>
</comment>
<feature type="domain" description="BPL/LPL catalytic" evidence="10">
    <location>
        <begin position="30"/>
        <end position="227"/>
    </location>
</feature>
<evidence type="ECO:0000256" key="8">
    <source>
        <dbReference type="PIRSR" id="PIRSR016262-2"/>
    </source>
</evidence>
<comment type="subcellular location">
    <subcellularLocation>
        <location evidence="5">Cytoplasm</location>
    </subcellularLocation>
</comment>
<evidence type="ECO:0000256" key="3">
    <source>
        <dbReference type="ARBA" id="ARBA00023315"/>
    </source>
</evidence>
<keyword evidence="2 5" id="KW-0808">Transferase</keyword>
<accession>A0A7V5CT00</accession>
<evidence type="ECO:0000256" key="9">
    <source>
        <dbReference type="PIRSR" id="PIRSR016262-3"/>
    </source>
</evidence>
<dbReference type="EC" id="2.3.1.181" evidence="5 6"/>
<dbReference type="InterPro" id="IPR004143">
    <property type="entry name" value="BPL_LPL_catalytic"/>
</dbReference>
<dbReference type="GO" id="GO:0005737">
    <property type="term" value="C:cytoplasm"/>
    <property type="evidence" value="ECO:0007669"/>
    <property type="project" value="UniProtKB-SubCell"/>
</dbReference>
<comment type="caution">
    <text evidence="11">The sequence shown here is derived from an EMBL/GenBank/DDBJ whole genome shotgun (WGS) entry which is preliminary data.</text>
</comment>
<dbReference type="AlphaFoldDB" id="A0A7V5CT00"/>
<evidence type="ECO:0000256" key="2">
    <source>
        <dbReference type="ARBA" id="ARBA00022679"/>
    </source>
</evidence>
<dbReference type="Gene3D" id="3.30.930.10">
    <property type="entry name" value="Bira Bifunctional Protein, Domain 2"/>
    <property type="match status" value="1"/>
</dbReference>
<dbReference type="PROSITE" id="PS01313">
    <property type="entry name" value="LIPB"/>
    <property type="match status" value="1"/>
</dbReference>
<feature type="binding site" evidence="5 8">
    <location>
        <begin position="75"/>
        <end position="82"/>
    </location>
    <ligand>
        <name>substrate</name>
    </ligand>
</feature>
<sequence length="246" mass="27144">MILNLLYLGRIGYAQGLELQRELVEARHAGRIGNSLLLLEHPPVLTLGRNSERKNVLASDEFLAYRGVEIHEINRGGDVTYHGPGQLVGYPILDLRSFAESGERGRLGAVEYVRWVEEALIRTCADFGVQTQRVAGRTGVWTLPGGSVEEKKIAAIGVHISRGITSHGFALNVTTDLRDFELIVPCGIRDRKVTSLELEVADESALTMEKVIHSAARQFGRVFGHQVLWLESPSDLLPELATLIQS</sequence>
<evidence type="ECO:0000259" key="10">
    <source>
        <dbReference type="PROSITE" id="PS51733"/>
    </source>
</evidence>
<dbReference type="InterPro" id="IPR045864">
    <property type="entry name" value="aa-tRNA-synth_II/BPL/LPL"/>
</dbReference>
<dbReference type="Pfam" id="PF21948">
    <property type="entry name" value="LplA-B_cat"/>
    <property type="match status" value="1"/>
</dbReference>
<comment type="miscellaneous">
    <text evidence="5">In the reaction, the free carboxyl group of octanoic acid is attached via an amide linkage to the epsilon-amino group of a specific lysine residue of lipoyl domains of lipoate-dependent enzymes.</text>
</comment>
<dbReference type="HAMAP" id="MF_00013">
    <property type="entry name" value="LipB"/>
    <property type="match status" value="1"/>
</dbReference>
<name>A0A7V5CT00_9BACT</name>
<dbReference type="GO" id="GO:0033819">
    <property type="term" value="F:lipoyl(octanoyl) transferase activity"/>
    <property type="evidence" value="ECO:0007669"/>
    <property type="project" value="UniProtKB-EC"/>
</dbReference>
<evidence type="ECO:0000256" key="4">
    <source>
        <dbReference type="ARBA" id="ARBA00024732"/>
    </source>
</evidence>
<dbReference type="InterPro" id="IPR020605">
    <property type="entry name" value="Octanoyltransferase_CS"/>
</dbReference>
<feature type="site" description="Lowers pKa of active site Cys" evidence="5 9">
    <location>
        <position position="152"/>
    </location>
</feature>
<feature type="active site" description="Acyl-thioester intermediate" evidence="5 7">
    <location>
        <position position="186"/>
    </location>
</feature>
<protein>
    <recommendedName>
        <fullName evidence="5 6">Octanoyltransferase</fullName>
        <ecNumber evidence="5 6">2.3.1.181</ecNumber>
    </recommendedName>
    <alternativeName>
        <fullName evidence="5">Lipoate-protein ligase B</fullName>
    </alternativeName>
    <alternativeName>
        <fullName evidence="5">Lipoyl/octanoyl transferase</fullName>
    </alternativeName>
    <alternativeName>
        <fullName evidence="5">Octanoyl-[acyl-carrier-protein]-protein N-octanoyltransferase</fullName>
    </alternativeName>
</protein>
<keyword evidence="3 5" id="KW-0012">Acyltransferase</keyword>
<dbReference type="CDD" id="cd16444">
    <property type="entry name" value="LipB"/>
    <property type="match status" value="1"/>
</dbReference>
<dbReference type="InterPro" id="IPR000544">
    <property type="entry name" value="Octanoyltransferase"/>
</dbReference>
<comment type="function">
    <text evidence="4 5 6">Catalyzes the transfer of endogenously produced octanoic acid from octanoyl-acyl-carrier-protein onto the lipoyl domains of lipoate-dependent enzymes. Lipoyl-ACP can also act as a substrate although octanoyl-ACP is likely to be the physiological substrate.</text>
</comment>
<evidence type="ECO:0000256" key="5">
    <source>
        <dbReference type="HAMAP-Rule" id="MF_00013"/>
    </source>
</evidence>
<evidence type="ECO:0000313" key="11">
    <source>
        <dbReference type="EMBL" id="HGY94348.1"/>
    </source>
</evidence>
<dbReference type="GO" id="GO:0009249">
    <property type="term" value="P:protein lipoylation"/>
    <property type="evidence" value="ECO:0007669"/>
    <property type="project" value="InterPro"/>
</dbReference>
<comment type="catalytic activity">
    <reaction evidence="5 6">
        <text>octanoyl-[ACP] + L-lysyl-[protein] = N(6)-octanoyl-L-lysyl-[protein] + holo-[ACP] + H(+)</text>
        <dbReference type="Rhea" id="RHEA:17665"/>
        <dbReference type="Rhea" id="RHEA-COMP:9636"/>
        <dbReference type="Rhea" id="RHEA-COMP:9685"/>
        <dbReference type="Rhea" id="RHEA-COMP:9752"/>
        <dbReference type="Rhea" id="RHEA-COMP:9928"/>
        <dbReference type="ChEBI" id="CHEBI:15378"/>
        <dbReference type="ChEBI" id="CHEBI:29969"/>
        <dbReference type="ChEBI" id="CHEBI:64479"/>
        <dbReference type="ChEBI" id="CHEBI:78463"/>
        <dbReference type="ChEBI" id="CHEBI:78809"/>
        <dbReference type="EC" id="2.3.1.181"/>
    </reaction>
</comment>
<comment type="pathway">
    <text evidence="1 5 6">Protein modification; protein lipoylation via endogenous pathway; protein N(6)-(lipoyl)lysine from octanoyl-[acyl-carrier-protein]: step 1/2.</text>
</comment>
<dbReference type="PANTHER" id="PTHR10993:SF7">
    <property type="entry name" value="LIPOYLTRANSFERASE 2, MITOCHONDRIAL-RELATED"/>
    <property type="match status" value="1"/>
</dbReference>
<organism evidence="11">
    <name type="scientific">Acidobacterium capsulatum</name>
    <dbReference type="NCBI Taxonomy" id="33075"/>
    <lineage>
        <taxon>Bacteria</taxon>
        <taxon>Pseudomonadati</taxon>
        <taxon>Acidobacteriota</taxon>
        <taxon>Terriglobia</taxon>
        <taxon>Terriglobales</taxon>
        <taxon>Acidobacteriaceae</taxon>
        <taxon>Acidobacterium</taxon>
    </lineage>
</organism>
<gene>
    <name evidence="5 11" type="primary">lipB</name>
    <name evidence="11" type="ORF">ENW50_06645</name>
</gene>
<evidence type="ECO:0000256" key="7">
    <source>
        <dbReference type="PIRSR" id="PIRSR016262-1"/>
    </source>
</evidence>
<dbReference type="EMBL" id="DTKL01000039">
    <property type="protein sequence ID" value="HGY94348.1"/>
    <property type="molecule type" value="Genomic_DNA"/>
</dbReference>
<dbReference type="SUPFAM" id="SSF55681">
    <property type="entry name" value="Class II aaRS and biotin synthetases"/>
    <property type="match status" value="1"/>
</dbReference>
<dbReference type="PROSITE" id="PS51733">
    <property type="entry name" value="BPL_LPL_CATALYTIC"/>
    <property type="match status" value="1"/>
</dbReference>
<feature type="binding site" evidence="5 8">
    <location>
        <begin position="168"/>
        <end position="170"/>
    </location>
    <ligand>
        <name>substrate</name>
    </ligand>
</feature>
<keyword evidence="5" id="KW-0963">Cytoplasm</keyword>
<reference evidence="11" key="1">
    <citation type="journal article" date="2020" name="mSystems">
        <title>Genome- and Community-Level Interaction Insights into Carbon Utilization and Element Cycling Functions of Hydrothermarchaeota in Hydrothermal Sediment.</title>
        <authorList>
            <person name="Zhou Z."/>
            <person name="Liu Y."/>
            <person name="Xu W."/>
            <person name="Pan J."/>
            <person name="Luo Z.H."/>
            <person name="Li M."/>
        </authorList>
    </citation>
    <scope>NUCLEOTIDE SEQUENCE [LARGE SCALE GENOMIC DNA]</scope>
    <source>
        <strain evidence="11">SpSt-855</strain>
    </source>
</reference>
<dbReference type="UniPathway" id="UPA00538">
    <property type="reaction ID" value="UER00592"/>
</dbReference>
<dbReference type="NCBIfam" id="NF010925">
    <property type="entry name" value="PRK14345.1"/>
    <property type="match status" value="1"/>
</dbReference>
<dbReference type="PANTHER" id="PTHR10993">
    <property type="entry name" value="OCTANOYLTRANSFERASE"/>
    <property type="match status" value="1"/>
</dbReference>
<evidence type="ECO:0000256" key="1">
    <source>
        <dbReference type="ARBA" id="ARBA00004821"/>
    </source>
</evidence>
<feature type="binding site" evidence="5 8">
    <location>
        <begin position="155"/>
        <end position="157"/>
    </location>
    <ligand>
        <name>substrate</name>
    </ligand>
</feature>